<dbReference type="AlphaFoldDB" id="A0A6A6N9T7"/>
<organism evidence="3 4">
    <name type="scientific">Hevea brasiliensis</name>
    <name type="common">Para rubber tree</name>
    <name type="synonym">Siphonia brasiliensis</name>
    <dbReference type="NCBI Taxonomy" id="3981"/>
    <lineage>
        <taxon>Eukaryota</taxon>
        <taxon>Viridiplantae</taxon>
        <taxon>Streptophyta</taxon>
        <taxon>Embryophyta</taxon>
        <taxon>Tracheophyta</taxon>
        <taxon>Spermatophyta</taxon>
        <taxon>Magnoliopsida</taxon>
        <taxon>eudicotyledons</taxon>
        <taxon>Gunneridae</taxon>
        <taxon>Pentapetalae</taxon>
        <taxon>rosids</taxon>
        <taxon>fabids</taxon>
        <taxon>Malpighiales</taxon>
        <taxon>Euphorbiaceae</taxon>
        <taxon>Crotonoideae</taxon>
        <taxon>Micrandreae</taxon>
        <taxon>Hevea</taxon>
    </lineage>
</organism>
<dbReference type="InterPro" id="IPR026749">
    <property type="entry name" value="Tmem135"/>
</dbReference>
<name>A0A6A6N9T7_HEVBR</name>
<proteinExistence type="predicted"/>
<comment type="caution">
    <text evidence="3">The sequence shown here is derived from an EMBL/GenBank/DDBJ whole genome shotgun (WGS) entry which is preliminary data.</text>
</comment>
<evidence type="ECO:0000313" key="4">
    <source>
        <dbReference type="Proteomes" id="UP000467840"/>
    </source>
</evidence>
<protein>
    <recommendedName>
        <fullName evidence="2">Transmembrane protein 135 N-terminal domain-containing protein</fullName>
    </recommendedName>
</protein>
<dbReference type="Pfam" id="PF15982">
    <property type="entry name" value="TMEM135_C_rich"/>
    <property type="match status" value="1"/>
</dbReference>
<dbReference type="Proteomes" id="UP000467840">
    <property type="component" value="Chromosome 10"/>
</dbReference>
<feature type="region of interest" description="Disordered" evidence="1">
    <location>
        <begin position="1"/>
        <end position="28"/>
    </location>
</feature>
<gene>
    <name evidence="3" type="ORF">GH714_040415</name>
</gene>
<evidence type="ECO:0000256" key="1">
    <source>
        <dbReference type="SAM" id="MobiDB-lite"/>
    </source>
</evidence>
<dbReference type="PANTHER" id="PTHR12459:SF6">
    <property type="entry name" value="GB|AAD46013.1"/>
    <property type="match status" value="1"/>
</dbReference>
<keyword evidence="4" id="KW-1185">Reference proteome</keyword>
<evidence type="ECO:0000313" key="3">
    <source>
        <dbReference type="EMBL" id="KAF2321346.1"/>
    </source>
</evidence>
<feature type="compositionally biased region" description="Pro residues" evidence="1">
    <location>
        <begin position="1"/>
        <end position="12"/>
    </location>
</feature>
<accession>A0A6A6N9T7</accession>
<feature type="compositionally biased region" description="Basic and acidic residues" evidence="1">
    <location>
        <begin position="18"/>
        <end position="28"/>
    </location>
</feature>
<evidence type="ECO:0000259" key="2">
    <source>
        <dbReference type="Pfam" id="PF15982"/>
    </source>
</evidence>
<dbReference type="EMBL" id="JAAGAX010000003">
    <property type="protein sequence ID" value="KAF2321346.1"/>
    <property type="molecule type" value="Genomic_DNA"/>
</dbReference>
<feature type="region of interest" description="Disordered" evidence="1">
    <location>
        <begin position="460"/>
        <end position="482"/>
    </location>
</feature>
<feature type="domain" description="Transmembrane protein 135 N-terminal" evidence="2">
    <location>
        <begin position="255"/>
        <end position="380"/>
    </location>
</feature>
<reference evidence="3 4" key="1">
    <citation type="journal article" date="2020" name="Mol. Plant">
        <title>The Chromosome-Based Rubber Tree Genome Provides New Insights into Spurge Genome Evolution and Rubber Biosynthesis.</title>
        <authorList>
            <person name="Liu J."/>
            <person name="Shi C."/>
            <person name="Shi C.C."/>
            <person name="Li W."/>
            <person name="Zhang Q.J."/>
            <person name="Zhang Y."/>
            <person name="Li K."/>
            <person name="Lu H.F."/>
            <person name="Shi C."/>
            <person name="Zhu S.T."/>
            <person name="Xiao Z.Y."/>
            <person name="Nan H."/>
            <person name="Yue Y."/>
            <person name="Zhu X.G."/>
            <person name="Wu Y."/>
            <person name="Hong X.N."/>
            <person name="Fan G.Y."/>
            <person name="Tong Y."/>
            <person name="Zhang D."/>
            <person name="Mao C.L."/>
            <person name="Liu Y.L."/>
            <person name="Hao S.J."/>
            <person name="Liu W.Q."/>
            <person name="Lv M.Q."/>
            <person name="Zhang H.B."/>
            <person name="Liu Y."/>
            <person name="Hu-Tang G.R."/>
            <person name="Wang J.P."/>
            <person name="Wang J.H."/>
            <person name="Sun Y.H."/>
            <person name="Ni S.B."/>
            <person name="Chen W.B."/>
            <person name="Zhang X.C."/>
            <person name="Jiao Y.N."/>
            <person name="Eichler E.E."/>
            <person name="Li G.H."/>
            <person name="Liu X."/>
            <person name="Gao L.Z."/>
        </authorList>
    </citation>
    <scope>NUCLEOTIDE SEQUENCE [LARGE SCALE GENOMIC DNA]</scope>
    <source>
        <strain evidence="4">cv. GT1</strain>
        <tissue evidence="3">Leaf</tissue>
    </source>
</reference>
<sequence length="482" mass="53578">MPSLPKSPPTPPSLLHQDNSEAERRLREAEERLREAIEELQRRQRRAARGGPYPPCDHPPDECCVAHAIGNLCQSFLLSYGVRVGVGILLRAFKLAKGQSYSSLLDLKGMMGQNLAGSVAGLSVLALDDSNRRRTLALYLLARVAQCAYNSAKSKNKFHLWGSHWRHGDTLLFAFACAQVMYAFVMRPESLPKPYHDFIQKTGPVAQPVYKAVRDSCRGGPVDVTSLSAYLSGRGKLNSVKLEEFLSIVPCSLIHPDTNSCLNHNAKAASATFRRTFPLYFSLTFVPYVVLHLQKFTDAPARTCWLAVRDAVRSTTFLSAFVGIFQAVICLHRKVATVDHKVVYWIAGGMSALSVLLEKKSKRAELALYVLPRAGDSLWYILINRHLLPDIKNAEVALFCACMGGIMYYLEYEPGTMAPFLRGLIRRFLASRISNPSSPSNRNASYTYLQTLDAMTSPKLQESREAEASSSQKYNLESIPGL</sequence>
<dbReference type="InterPro" id="IPR031926">
    <property type="entry name" value="TMEM135_N"/>
</dbReference>
<dbReference type="PANTHER" id="PTHR12459">
    <property type="entry name" value="TRANSMEMBRANE PROTEIN 135-RELATED"/>
    <property type="match status" value="1"/>
</dbReference>